<evidence type="ECO:0000313" key="3">
    <source>
        <dbReference type="EMBL" id="NKZ12858.1"/>
    </source>
</evidence>
<evidence type="ECO:0000256" key="2">
    <source>
        <dbReference type="SAM" id="Phobius"/>
    </source>
</evidence>
<dbReference type="EMBL" id="JAAXPJ010000007">
    <property type="protein sequence ID" value="NKZ12858.1"/>
    <property type="molecule type" value="Genomic_DNA"/>
</dbReference>
<reference evidence="3 4" key="1">
    <citation type="submission" date="2020-04" db="EMBL/GenBank/DDBJ databases">
        <title>MicrobeNet Type strains.</title>
        <authorList>
            <person name="Nicholson A.C."/>
        </authorList>
    </citation>
    <scope>NUCLEOTIDE SEQUENCE [LARGE SCALE GENOMIC DNA]</scope>
    <source>
        <strain evidence="3 4">ATCC 700731</strain>
    </source>
</reference>
<gene>
    <name evidence="3" type="ORF">HGA11_17955</name>
</gene>
<accession>A0A7X6MRV8</accession>
<evidence type="ECO:0000313" key="4">
    <source>
        <dbReference type="Proteomes" id="UP000518188"/>
    </source>
</evidence>
<sequence length="230" mass="23689">MTYPSGPYGQGFPEQPGYGQQPGYPQQPGYGQQPGYQPQPGYPAQSGHPQPWYPGAYQPYGSAPVPSTSPSGGTAITTAVLAGLGALATLGGGILGLIGLAALNSDSTYSTSDVLSGGAYALLVIVMLVNIVSGLLLLPGTVMLLQRKMIGRWLIVGGCALTILNSLLSLGLSAAVTARYESYGGGSAFEFLSLVFPIATLVLALLPSTTAWIKARPNPVAPQFYPPYPG</sequence>
<feature type="transmembrane region" description="Helical" evidence="2">
    <location>
        <begin position="79"/>
        <end position="103"/>
    </location>
</feature>
<comment type="caution">
    <text evidence="3">The sequence shown here is derived from an EMBL/GenBank/DDBJ whole genome shotgun (WGS) entry which is preliminary data.</text>
</comment>
<feature type="region of interest" description="Disordered" evidence="1">
    <location>
        <begin position="1"/>
        <end position="48"/>
    </location>
</feature>
<keyword evidence="2" id="KW-0812">Transmembrane</keyword>
<dbReference type="AlphaFoldDB" id="A0A7X6MRV8"/>
<dbReference type="Proteomes" id="UP000518188">
    <property type="component" value="Unassembled WGS sequence"/>
</dbReference>
<feature type="transmembrane region" description="Helical" evidence="2">
    <location>
        <begin position="188"/>
        <end position="206"/>
    </location>
</feature>
<feature type="transmembrane region" description="Helical" evidence="2">
    <location>
        <begin position="115"/>
        <end position="138"/>
    </location>
</feature>
<evidence type="ECO:0000256" key="1">
    <source>
        <dbReference type="SAM" id="MobiDB-lite"/>
    </source>
</evidence>
<proteinExistence type="predicted"/>
<dbReference type="RefSeq" id="WP_162563062.1">
    <property type="nucleotide sequence ID" value="NZ_HG322951.1"/>
</dbReference>
<keyword evidence="2" id="KW-1133">Transmembrane helix</keyword>
<organism evidence="3 4">
    <name type="scientific">Mycolicibacterium septicum DSM 44393</name>
    <dbReference type="NCBI Taxonomy" id="1341646"/>
    <lineage>
        <taxon>Bacteria</taxon>
        <taxon>Bacillati</taxon>
        <taxon>Actinomycetota</taxon>
        <taxon>Actinomycetes</taxon>
        <taxon>Mycobacteriales</taxon>
        <taxon>Mycobacteriaceae</taxon>
        <taxon>Mycolicibacterium</taxon>
    </lineage>
</organism>
<protein>
    <submittedName>
        <fullName evidence="3">Uncharacterized protein</fullName>
    </submittedName>
</protein>
<feature type="compositionally biased region" description="Low complexity" evidence="1">
    <location>
        <begin position="1"/>
        <end position="43"/>
    </location>
</feature>
<name>A0A7X6MRV8_9MYCO</name>
<keyword evidence="2" id="KW-0472">Membrane</keyword>
<feature type="transmembrane region" description="Helical" evidence="2">
    <location>
        <begin position="150"/>
        <end position="176"/>
    </location>
</feature>